<gene>
    <name evidence="1" type="ORF">GGE06_001935</name>
</gene>
<organism evidence="1 2">
    <name type="scientific">Streptomyces nymphaeiformis</name>
    <dbReference type="NCBI Taxonomy" id="2663842"/>
    <lineage>
        <taxon>Bacteria</taxon>
        <taxon>Bacillati</taxon>
        <taxon>Actinomycetota</taxon>
        <taxon>Actinomycetes</taxon>
        <taxon>Kitasatosporales</taxon>
        <taxon>Streptomycetaceae</taxon>
        <taxon>Streptomyces</taxon>
    </lineage>
</organism>
<sequence>MTATVYESALPLPRKGGRHSLASLVVDSTAVIQRLGSTVALLSAAESGLLV</sequence>
<dbReference type="EMBL" id="JACHJY010000002">
    <property type="protein sequence ID" value="MBB4981027.1"/>
    <property type="molecule type" value="Genomic_DNA"/>
</dbReference>
<proteinExistence type="predicted"/>
<accession>A0A7W7TYU2</accession>
<reference evidence="1 2" key="1">
    <citation type="submission" date="2020-08" db="EMBL/GenBank/DDBJ databases">
        <title>Genomic Encyclopedia of Type Strains, Phase III (KMG-III): the genomes of soil and plant-associated and newly described type strains.</title>
        <authorList>
            <person name="Whitman W."/>
        </authorList>
    </citation>
    <scope>NUCLEOTIDE SEQUENCE [LARGE SCALE GENOMIC DNA]</scope>
    <source>
        <strain evidence="1 2">SFB5A</strain>
    </source>
</reference>
<dbReference type="AlphaFoldDB" id="A0A7W7TYU2"/>
<keyword evidence="2" id="KW-1185">Reference proteome</keyword>
<evidence type="ECO:0000313" key="1">
    <source>
        <dbReference type="EMBL" id="MBB4981027.1"/>
    </source>
</evidence>
<dbReference type="RefSeq" id="WP_181924384.1">
    <property type="nucleotide sequence ID" value="NZ_JACHJY010000002.1"/>
</dbReference>
<protein>
    <submittedName>
        <fullName evidence="1">Uncharacterized protein</fullName>
    </submittedName>
</protein>
<comment type="caution">
    <text evidence="1">The sequence shown here is derived from an EMBL/GenBank/DDBJ whole genome shotgun (WGS) entry which is preliminary data.</text>
</comment>
<dbReference type="Proteomes" id="UP000582643">
    <property type="component" value="Unassembled WGS sequence"/>
</dbReference>
<name>A0A7W7TYU2_9ACTN</name>
<evidence type="ECO:0000313" key="2">
    <source>
        <dbReference type="Proteomes" id="UP000582643"/>
    </source>
</evidence>